<proteinExistence type="predicted"/>
<comment type="caution">
    <text evidence="2">The sequence shown here is derived from an EMBL/GenBank/DDBJ whole genome shotgun (WGS) entry which is preliminary data.</text>
</comment>
<evidence type="ECO:0000313" key="3">
    <source>
        <dbReference type="Proteomes" id="UP000005536"/>
    </source>
</evidence>
<gene>
    <name evidence="2" type="ORF">NEIELOOT_02907</name>
</gene>
<organism evidence="2 3">
    <name type="scientific">Neisseria elongata subsp. glycolytica ATCC 29315</name>
    <dbReference type="NCBI Taxonomy" id="546263"/>
    <lineage>
        <taxon>Bacteria</taxon>
        <taxon>Pseudomonadati</taxon>
        <taxon>Pseudomonadota</taxon>
        <taxon>Betaproteobacteria</taxon>
        <taxon>Neisseriales</taxon>
        <taxon>Neisseriaceae</taxon>
        <taxon>Neisseria</taxon>
    </lineage>
</organism>
<name>D4DUZ4_NEIEG</name>
<dbReference type="AlphaFoldDB" id="D4DUZ4"/>
<dbReference type="EMBL" id="ADBF01000255">
    <property type="protein sequence ID" value="EFE48380.1"/>
    <property type="molecule type" value="Genomic_DNA"/>
</dbReference>
<dbReference type="Proteomes" id="UP000005536">
    <property type="component" value="Unassembled WGS sequence"/>
</dbReference>
<protein>
    <submittedName>
        <fullName evidence="2">Uncharacterized protein</fullName>
    </submittedName>
</protein>
<accession>D4DUZ4</accession>
<feature type="region of interest" description="Disordered" evidence="1">
    <location>
        <begin position="1"/>
        <end position="44"/>
    </location>
</feature>
<evidence type="ECO:0000256" key="1">
    <source>
        <dbReference type="SAM" id="MobiDB-lite"/>
    </source>
</evidence>
<evidence type="ECO:0000313" key="2">
    <source>
        <dbReference type="EMBL" id="EFE48380.1"/>
    </source>
</evidence>
<feature type="compositionally biased region" description="Basic and acidic residues" evidence="1">
    <location>
        <begin position="1"/>
        <end position="30"/>
    </location>
</feature>
<sequence length="73" mass="7974">MLEKADFTGKGTAEKARYGKSGVSDRERPSEQFSDGLPQQGPLKQLYPSCFTAQTPSTRYACFDLVIGDGNQP</sequence>
<reference evidence="2 3" key="1">
    <citation type="submission" date="2010-02" db="EMBL/GenBank/DDBJ databases">
        <authorList>
            <person name="Weinstock G."/>
            <person name="Sodergren E."/>
            <person name="Clifton S."/>
            <person name="Fulton L."/>
            <person name="Fulton B."/>
            <person name="Courtney L."/>
            <person name="Fronick C."/>
            <person name="Harrison M."/>
            <person name="Strong C."/>
            <person name="Farmer C."/>
            <person name="Delahaunty K."/>
            <person name="Markovic C."/>
            <person name="Hall O."/>
            <person name="Minx P."/>
            <person name="Tomlinson C."/>
            <person name="Mitreva M."/>
            <person name="Nelson J."/>
            <person name="Hou S."/>
            <person name="Wollam A."/>
            <person name="Pepin K.H."/>
            <person name="Johnson M."/>
            <person name="Bhonagiri V."/>
            <person name="Zhang X."/>
            <person name="Suruliraj S."/>
            <person name="Warren W."/>
            <person name="Chinwalla A."/>
            <person name="Mardis E.R."/>
            <person name="Wilson R.K."/>
        </authorList>
    </citation>
    <scope>NUCLEOTIDE SEQUENCE [LARGE SCALE GENOMIC DNA]</scope>
    <source>
        <strain evidence="2 3">ATCC 29315</strain>
    </source>
</reference>